<dbReference type="PANTHER" id="PTHR42208">
    <property type="entry name" value="HEAVY METAL TRANSPORTER-RELATED"/>
    <property type="match status" value="1"/>
</dbReference>
<keyword evidence="1" id="KW-0812">Transmembrane</keyword>
<dbReference type="HOGENOM" id="CLU_032635_0_0_6"/>
<dbReference type="RefSeq" id="WP_002683523.1">
    <property type="nucleotide sequence ID" value="NZ_JH600070.1"/>
</dbReference>
<evidence type="ECO:0000256" key="1">
    <source>
        <dbReference type="SAM" id="Phobius"/>
    </source>
</evidence>
<evidence type="ECO:0000313" key="4">
    <source>
        <dbReference type="Proteomes" id="UP000005744"/>
    </source>
</evidence>
<protein>
    <recommendedName>
        <fullName evidence="2">Urease accessory protein UreH-like transmembrane domain-containing protein</fullName>
    </recommendedName>
</protein>
<feature type="transmembrane region" description="Helical" evidence="1">
    <location>
        <begin position="208"/>
        <end position="225"/>
    </location>
</feature>
<dbReference type="Proteomes" id="UP000005744">
    <property type="component" value="Unassembled WGS sequence"/>
</dbReference>
<feature type="transmembrane region" description="Helical" evidence="1">
    <location>
        <begin position="173"/>
        <end position="196"/>
    </location>
</feature>
<dbReference type="eggNOG" id="COG2836">
    <property type="taxonomic scope" value="Bacteria"/>
</dbReference>
<sequence length="242" mass="26294">MMMLELYSLSAFLTGLLGSIHCVGMCGGIVGALTMGLPATTHQSPMRLMPYLLTYNLGRLGSYAFAGGIAGFLGGQFTEQLPQPHLVGMVISGIFMILLGLYLGGWWQVLTKFEKLGATLWRKIQPISRYFLPVKNPVQALGLGIIWGWLPCGLVYTALMLALATGNAIDGSLLMLFFGLGTLPMLLTMGATAVWLNRITKHIAIRRGVGVLIILFGVYTLSGFAHPPHHQLQGAEMCYYNE</sequence>
<proteinExistence type="predicted"/>
<dbReference type="AlphaFoldDB" id="I3CD26"/>
<evidence type="ECO:0000313" key="3">
    <source>
        <dbReference type="EMBL" id="EIJ41519.1"/>
    </source>
</evidence>
<dbReference type="STRING" id="395493.BegalDRAFT_0604"/>
<feature type="transmembrane region" description="Helical" evidence="1">
    <location>
        <begin position="86"/>
        <end position="107"/>
    </location>
</feature>
<accession>I3CD26</accession>
<feature type="transmembrane region" description="Helical" evidence="1">
    <location>
        <begin position="140"/>
        <end position="161"/>
    </location>
</feature>
<keyword evidence="1" id="KW-0472">Membrane</keyword>
<gene>
    <name evidence="3" type="ORF">BegalDRAFT_0604</name>
</gene>
<reference evidence="3 4" key="1">
    <citation type="submission" date="2011-11" db="EMBL/GenBank/DDBJ databases">
        <title>Improved High-Quality Draft sequence of Beggiatoa alba B18lD.</title>
        <authorList>
            <consortium name="US DOE Joint Genome Institute"/>
            <person name="Lucas S."/>
            <person name="Han J."/>
            <person name="Lapidus A."/>
            <person name="Cheng J.-F."/>
            <person name="Goodwin L."/>
            <person name="Pitluck S."/>
            <person name="Peters L."/>
            <person name="Mikhailova N."/>
            <person name="Held B."/>
            <person name="Detter J.C."/>
            <person name="Han C."/>
            <person name="Tapia R."/>
            <person name="Land M."/>
            <person name="Hauser L."/>
            <person name="Kyrpides N."/>
            <person name="Ivanova N."/>
            <person name="Pagani I."/>
            <person name="Samuel K."/>
            <person name="Teske A."/>
            <person name="Mueller J."/>
            <person name="Woyke T."/>
        </authorList>
    </citation>
    <scope>NUCLEOTIDE SEQUENCE [LARGE SCALE GENOMIC DNA]</scope>
    <source>
        <strain evidence="3 4">B18LD</strain>
    </source>
</reference>
<dbReference type="EMBL" id="JH600070">
    <property type="protein sequence ID" value="EIJ41519.1"/>
    <property type="molecule type" value="Genomic_DNA"/>
</dbReference>
<dbReference type="InterPro" id="IPR039447">
    <property type="entry name" value="UreH-like_TM_dom"/>
</dbReference>
<dbReference type="PANTHER" id="PTHR42208:SF1">
    <property type="entry name" value="HEAVY METAL TRANSPORTER"/>
    <property type="match status" value="1"/>
</dbReference>
<name>I3CD26_9GAMM</name>
<keyword evidence="4" id="KW-1185">Reference proteome</keyword>
<dbReference type="Pfam" id="PF13386">
    <property type="entry name" value="DsbD_2"/>
    <property type="match status" value="1"/>
</dbReference>
<organism evidence="3 4">
    <name type="scientific">Beggiatoa alba B18LD</name>
    <dbReference type="NCBI Taxonomy" id="395493"/>
    <lineage>
        <taxon>Bacteria</taxon>
        <taxon>Pseudomonadati</taxon>
        <taxon>Pseudomonadota</taxon>
        <taxon>Gammaproteobacteria</taxon>
        <taxon>Thiotrichales</taxon>
        <taxon>Thiotrichaceae</taxon>
        <taxon>Beggiatoa</taxon>
    </lineage>
</organism>
<feature type="domain" description="Urease accessory protein UreH-like transmembrane" evidence="2">
    <location>
        <begin position="11"/>
        <end position="219"/>
    </location>
</feature>
<keyword evidence="1" id="KW-1133">Transmembrane helix</keyword>
<evidence type="ECO:0000259" key="2">
    <source>
        <dbReference type="Pfam" id="PF13386"/>
    </source>
</evidence>
<feature type="transmembrane region" description="Helical" evidence="1">
    <location>
        <begin position="53"/>
        <end position="74"/>
    </location>
</feature>